<accession>A0A4R7UT43</accession>
<feature type="transmembrane region" description="Helical" evidence="4">
    <location>
        <begin position="122"/>
        <end position="143"/>
    </location>
</feature>
<dbReference type="AlphaFoldDB" id="A0A4R7UT43"/>
<protein>
    <submittedName>
        <fullName evidence="6">Putative zinc finger protein</fullName>
    </submittedName>
</protein>
<keyword evidence="4" id="KW-1133">Transmembrane helix</keyword>
<dbReference type="Gene3D" id="1.10.10.1320">
    <property type="entry name" value="Anti-sigma factor, zinc-finger domain"/>
    <property type="match status" value="1"/>
</dbReference>
<evidence type="ECO:0000259" key="5">
    <source>
        <dbReference type="Pfam" id="PF13490"/>
    </source>
</evidence>
<evidence type="ECO:0000256" key="1">
    <source>
        <dbReference type="ARBA" id="ARBA00023015"/>
    </source>
</evidence>
<keyword evidence="2" id="KW-0804">Transcription</keyword>
<feature type="compositionally biased region" description="Low complexity" evidence="3">
    <location>
        <begin position="104"/>
        <end position="118"/>
    </location>
</feature>
<keyword evidence="4" id="KW-0472">Membrane</keyword>
<keyword evidence="4" id="KW-0812">Transmembrane</keyword>
<dbReference type="RefSeq" id="WP_133908690.1">
    <property type="nucleotide sequence ID" value="NZ_SOCP01000025.1"/>
</dbReference>
<dbReference type="Proteomes" id="UP000294927">
    <property type="component" value="Unassembled WGS sequence"/>
</dbReference>
<sequence>MTCQQTMTLGVYLLGALDPAERSAFESHLAYCATCRGELVRLAPLPGLLNQIAPEDFADSLPSATAEPMGAVATRAQPVTEPVPLPQHVPQPRAGDQHEPPTRPGNKPNGRSGGRPPSSRRLWRVAAVFVAVVALAAGGIFGWQALRHSTDTTQADGVVWTGKSADGAATVEARLIDREWGTEFQMTFHGMPPDRECYLVVFDHYGNRQIAGWWGTDHDANDVIPGSVSIRRSKIERLEFLLDDKKTVALTIEAPG</sequence>
<dbReference type="OrthoDB" id="5242431at2"/>
<keyword evidence="1" id="KW-0805">Transcription regulation</keyword>
<reference evidence="6 7" key="1">
    <citation type="submission" date="2019-03" db="EMBL/GenBank/DDBJ databases">
        <title>Genomic Encyclopedia of Archaeal and Bacterial Type Strains, Phase II (KMG-II): from individual species to whole genera.</title>
        <authorList>
            <person name="Goeker M."/>
        </authorList>
    </citation>
    <scope>NUCLEOTIDE SEQUENCE [LARGE SCALE GENOMIC DNA]</scope>
    <source>
        <strain evidence="6 7">DSM 45499</strain>
    </source>
</reference>
<dbReference type="InterPro" id="IPR027383">
    <property type="entry name" value="Znf_put"/>
</dbReference>
<evidence type="ECO:0000256" key="4">
    <source>
        <dbReference type="SAM" id="Phobius"/>
    </source>
</evidence>
<evidence type="ECO:0000313" key="6">
    <source>
        <dbReference type="EMBL" id="TDV39793.1"/>
    </source>
</evidence>
<dbReference type="InterPro" id="IPR041916">
    <property type="entry name" value="Anti_sigma_zinc_sf"/>
</dbReference>
<evidence type="ECO:0000313" key="7">
    <source>
        <dbReference type="Proteomes" id="UP000294927"/>
    </source>
</evidence>
<comment type="caution">
    <text evidence="6">The sequence shown here is derived from an EMBL/GenBank/DDBJ whole genome shotgun (WGS) entry which is preliminary data.</text>
</comment>
<feature type="domain" description="Putative zinc-finger" evidence="5">
    <location>
        <begin position="9"/>
        <end position="36"/>
    </location>
</feature>
<evidence type="ECO:0000256" key="3">
    <source>
        <dbReference type="SAM" id="MobiDB-lite"/>
    </source>
</evidence>
<feature type="region of interest" description="Disordered" evidence="3">
    <location>
        <begin position="82"/>
        <end position="118"/>
    </location>
</feature>
<dbReference type="Pfam" id="PF13490">
    <property type="entry name" value="zf-HC2"/>
    <property type="match status" value="1"/>
</dbReference>
<organism evidence="6 7">
    <name type="scientific">Actinophytocola oryzae</name>
    <dbReference type="NCBI Taxonomy" id="502181"/>
    <lineage>
        <taxon>Bacteria</taxon>
        <taxon>Bacillati</taxon>
        <taxon>Actinomycetota</taxon>
        <taxon>Actinomycetes</taxon>
        <taxon>Pseudonocardiales</taxon>
        <taxon>Pseudonocardiaceae</taxon>
    </lineage>
</organism>
<gene>
    <name evidence="6" type="ORF">CLV71_125105</name>
</gene>
<evidence type="ECO:0000256" key="2">
    <source>
        <dbReference type="ARBA" id="ARBA00023163"/>
    </source>
</evidence>
<dbReference type="EMBL" id="SOCP01000025">
    <property type="protein sequence ID" value="TDV39793.1"/>
    <property type="molecule type" value="Genomic_DNA"/>
</dbReference>
<proteinExistence type="predicted"/>
<keyword evidence="7" id="KW-1185">Reference proteome</keyword>
<name>A0A4R7UT43_9PSEU</name>